<dbReference type="InterPro" id="IPR029063">
    <property type="entry name" value="SAM-dependent_MTases_sf"/>
</dbReference>
<dbReference type="UniPathway" id="UPA00148">
    <property type="reaction ID" value="UER00229"/>
</dbReference>
<dbReference type="RefSeq" id="WP_071906890.1">
    <property type="nucleotide sequence ID" value="NZ_LT607756.1"/>
</dbReference>
<evidence type="ECO:0000256" key="2">
    <source>
        <dbReference type="ARBA" id="ARBA00022603"/>
    </source>
</evidence>
<comment type="similarity">
    <text evidence="5">Belongs to the methyltransferase superfamily. Archaeal-type CbiT family.</text>
</comment>
<dbReference type="InterPro" id="IPR025714">
    <property type="entry name" value="Methyltranfer_dom"/>
</dbReference>
<sequence length="192" mass="20602">MDITPDNEFIKNSNVPGPTKEEVRCLVMCKSQVSKADVVVDVGCGTGGLTLEFAKRAKKVYAIDKNPEALKTTFKNLQKHGLDDGVDLIEADGTEVLDNLPPFDVLMVGGSGGKMDYLLKRGYKKLKSGGRIVVTSILLETPSEATMVMKDLGMEVDVVGVSISKGKISARGTMMVARNPITIVSAKKALKN</sequence>
<dbReference type="NCBIfam" id="TIGR02469">
    <property type="entry name" value="CbiT"/>
    <property type="match status" value="1"/>
</dbReference>
<dbReference type="EMBL" id="LT607756">
    <property type="protein sequence ID" value="SCG85761.1"/>
    <property type="molecule type" value="Genomic_DNA"/>
</dbReference>
<feature type="binding site" evidence="5">
    <location>
        <position position="19"/>
    </location>
    <ligand>
        <name>S-adenosyl-L-methionine</name>
        <dbReference type="ChEBI" id="CHEBI:59789"/>
    </ligand>
</feature>
<keyword evidence="3 5" id="KW-0808">Transferase</keyword>
<dbReference type="PATRIC" id="fig|129848.4.peg.1217"/>
<dbReference type="AlphaFoldDB" id="A0A1D3L2B5"/>
<dbReference type="EC" id="2.1.1.196" evidence="5"/>
<dbReference type="HAMAP" id="MF_00786">
    <property type="entry name" value="CbiT"/>
    <property type="match status" value="1"/>
</dbReference>
<dbReference type="InterPro" id="IPR023475">
    <property type="entry name" value="CbiT"/>
</dbReference>
<dbReference type="GO" id="GO:0008276">
    <property type="term" value="F:protein methyltransferase activity"/>
    <property type="evidence" value="ECO:0007669"/>
    <property type="project" value="InterPro"/>
</dbReference>
<feature type="binding site" evidence="5">
    <location>
        <begin position="43"/>
        <end position="47"/>
    </location>
    <ligand>
        <name>S-adenosyl-L-methionine</name>
        <dbReference type="ChEBI" id="CHEBI:59789"/>
    </ligand>
</feature>
<keyword evidence="2 5" id="KW-0489">Methyltransferase</keyword>
<evidence type="ECO:0000313" key="7">
    <source>
        <dbReference type="EMBL" id="SCG85761.1"/>
    </source>
</evidence>
<comment type="function">
    <text evidence="5">Catalyzes the methylation of C-15 in cobalt-precorrin-6B followed by the decarboxylation of C-12 to form cobalt-precorrin-7.</text>
</comment>
<feature type="binding site" evidence="5">
    <location>
        <position position="64"/>
    </location>
    <ligand>
        <name>S-adenosyl-L-methionine</name>
        <dbReference type="ChEBI" id="CHEBI:59789"/>
    </ligand>
</feature>
<accession>A0A1D3L2B5</accession>
<dbReference type="SUPFAM" id="SSF53335">
    <property type="entry name" value="S-adenosyl-L-methionine-dependent methyltransferases"/>
    <property type="match status" value="1"/>
</dbReference>
<evidence type="ECO:0000256" key="3">
    <source>
        <dbReference type="ARBA" id="ARBA00022679"/>
    </source>
</evidence>
<dbReference type="InterPro" id="IPR050714">
    <property type="entry name" value="Cobalamin_biosynth_MTase"/>
</dbReference>
<proteinExistence type="inferred from homology"/>
<evidence type="ECO:0000256" key="5">
    <source>
        <dbReference type="HAMAP-Rule" id="MF_00786"/>
    </source>
</evidence>
<dbReference type="PANTHER" id="PTHR43182">
    <property type="entry name" value="COBALT-PRECORRIN-6B C(15)-METHYLTRANSFERASE (DECARBOXYLATING)"/>
    <property type="match status" value="1"/>
</dbReference>
<dbReference type="GeneID" id="30412048"/>
<evidence type="ECO:0000313" key="8">
    <source>
        <dbReference type="Proteomes" id="UP000094707"/>
    </source>
</evidence>
<keyword evidence="4 5" id="KW-0949">S-adenosyl-L-methionine</keyword>
<keyword evidence="1 5" id="KW-0169">Cobalamin biosynthesis</keyword>
<comment type="pathway">
    <text evidence="5">Cofactor biosynthesis; adenosylcobalamin biosynthesis; cob(II)yrinate a,c-diamide from sirohydrochlorin (anaerobic route): step 8/10.</text>
</comment>
<dbReference type="STRING" id="118062.MCBB_1203"/>
<dbReference type="Gene3D" id="3.40.50.150">
    <property type="entry name" value="Vaccinia Virus protein VP39"/>
    <property type="match status" value="1"/>
</dbReference>
<dbReference type="GO" id="GO:0019251">
    <property type="term" value="P:anaerobic cobalamin biosynthetic process"/>
    <property type="evidence" value="ECO:0007669"/>
    <property type="project" value="UniProtKB-UniRule"/>
</dbReference>
<evidence type="ECO:0000256" key="4">
    <source>
        <dbReference type="ARBA" id="ARBA00022691"/>
    </source>
</evidence>
<keyword evidence="8" id="KW-1185">Reference proteome</keyword>
<name>A0A1D3L2B5_9EURY</name>
<dbReference type="GO" id="GO:0043776">
    <property type="term" value="F:cobalt-precorrin-6B C5-methyltransferase activity"/>
    <property type="evidence" value="ECO:0007669"/>
    <property type="project" value="RHEA"/>
</dbReference>
<protein>
    <recommendedName>
        <fullName evidence="5">Probable cobalt-precorrin-6B C(15)-methyltransferase (decarboxylating)</fullName>
        <ecNumber evidence="5">2.1.1.196</ecNumber>
    </recommendedName>
</protein>
<dbReference type="InterPro" id="IPR014008">
    <property type="entry name" value="Cbl_synth_MTase_CbiT"/>
</dbReference>
<dbReference type="Pfam" id="PF13847">
    <property type="entry name" value="Methyltransf_31"/>
    <property type="match status" value="1"/>
</dbReference>
<dbReference type="Proteomes" id="UP000094707">
    <property type="component" value="Chromosome I"/>
</dbReference>
<dbReference type="PANTHER" id="PTHR43182:SF1">
    <property type="entry name" value="COBALT-PRECORRIN-7 C(5)-METHYLTRANSFERASE"/>
    <property type="match status" value="1"/>
</dbReference>
<dbReference type="CDD" id="cd02440">
    <property type="entry name" value="AdoMet_MTases"/>
    <property type="match status" value="1"/>
</dbReference>
<comment type="catalytic activity">
    <reaction evidence="5">
        <text>Co-precorrin-6B + S-adenosyl-L-methionine = Co-precorrin-7 + S-adenosyl-L-homocysteine + CO2</text>
        <dbReference type="Rhea" id="RHEA:36067"/>
        <dbReference type="ChEBI" id="CHEBI:16526"/>
        <dbReference type="ChEBI" id="CHEBI:57856"/>
        <dbReference type="ChEBI" id="CHEBI:59789"/>
        <dbReference type="ChEBI" id="CHEBI:70791"/>
        <dbReference type="ChEBI" id="CHEBI:72780"/>
        <dbReference type="EC" id="2.1.1.196"/>
    </reaction>
</comment>
<feature type="domain" description="Methyltransferase" evidence="6">
    <location>
        <begin position="35"/>
        <end position="142"/>
    </location>
</feature>
<organism evidence="7 8">
    <name type="scientific">Methanobacterium congolense</name>
    <dbReference type="NCBI Taxonomy" id="118062"/>
    <lineage>
        <taxon>Archaea</taxon>
        <taxon>Methanobacteriati</taxon>
        <taxon>Methanobacteriota</taxon>
        <taxon>Methanomada group</taxon>
        <taxon>Methanobacteria</taxon>
        <taxon>Methanobacteriales</taxon>
        <taxon>Methanobacteriaceae</taxon>
        <taxon>Methanobacterium</taxon>
    </lineage>
</organism>
<dbReference type="KEGG" id="mcub:MCBB_1203"/>
<reference evidence="7 8" key="1">
    <citation type="submission" date="2016-08" db="EMBL/GenBank/DDBJ databases">
        <authorList>
            <person name="Seilhamer J.J."/>
        </authorList>
    </citation>
    <scope>NUCLEOTIDE SEQUENCE [LARGE SCALE GENOMIC DNA]</scope>
    <source>
        <strain evidence="7">Buetzberg</strain>
    </source>
</reference>
<evidence type="ECO:0000259" key="6">
    <source>
        <dbReference type="Pfam" id="PF13847"/>
    </source>
</evidence>
<evidence type="ECO:0000256" key="1">
    <source>
        <dbReference type="ARBA" id="ARBA00022573"/>
    </source>
</evidence>
<feature type="binding site" evidence="5">
    <location>
        <position position="93"/>
    </location>
    <ligand>
        <name>S-adenosyl-L-methionine</name>
        <dbReference type="ChEBI" id="CHEBI:59789"/>
    </ligand>
</feature>
<gene>
    <name evidence="7" type="primary">cbiT 1</name>
    <name evidence="5" type="synonym">cbiT</name>
    <name evidence="7" type="ORF">MCBB_1203</name>
</gene>
<dbReference type="GO" id="GO:0032259">
    <property type="term" value="P:methylation"/>
    <property type="evidence" value="ECO:0007669"/>
    <property type="project" value="UniProtKB-KW"/>
</dbReference>